<evidence type="ECO:0000313" key="1">
    <source>
        <dbReference type="EMBL" id="CAE7204567.1"/>
    </source>
</evidence>
<name>A0A812JJI7_9DINO</name>
<dbReference type="Proteomes" id="UP000604046">
    <property type="component" value="Unassembled WGS sequence"/>
</dbReference>
<organism evidence="1 2">
    <name type="scientific">Symbiodinium natans</name>
    <dbReference type="NCBI Taxonomy" id="878477"/>
    <lineage>
        <taxon>Eukaryota</taxon>
        <taxon>Sar</taxon>
        <taxon>Alveolata</taxon>
        <taxon>Dinophyceae</taxon>
        <taxon>Suessiales</taxon>
        <taxon>Symbiodiniaceae</taxon>
        <taxon>Symbiodinium</taxon>
    </lineage>
</organism>
<protein>
    <submittedName>
        <fullName evidence="1">Uncharacterized protein</fullName>
    </submittedName>
</protein>
<sequence length="111" mass="11925">MGEPDVQFILAAFAVDDAFSPHIAEPHVRNSAAAWGAHVDFTVNADNTQLCCCLSLSVAALLKAHPHSETKWAFEQSWSVARDGAPFASQPSDPILATSIFPPRCMAVEAF</sequence>
<accession>A0A812JJI7</accession>
<dbReference type="AlphaFoldDB" id="A0A812JJI7"/>
<gene>
    <name evidence="1" type="ORF">SNAT2548_LOCUS6370</name>
</gene>
<keyword evidence="2" id="KW-1185">Reference proteome</keyword>
<proteinExistence type="predicted"/>
<evidence type="ECO:0000313" key="2">
    <source>
        <dbReference type="Proteomes" id="UP000604046"/>
    </source>
</evidence>
<dbReference type="EMBL" id="CAJNDS010000424">
    <property type="protein sequence ID" value="CAE7204567.1"/>
    <property type="molecule type" value="Genomic_DNA"/>
</dbReference>
<comment type="caution">
    <text evidence="1">The sequence shown here is derived from an EMBL/GenBank/DDBJ whole genome shotgun (WGS) entry which is preliminary data.</text>
</comment>
<reference evidence="1" key="1">
    <citation type="submission" date="2021-02" db="EMBL/GenBank/DDBJ databases">
        <authorList>
            <person name="Dougan E. K."/>
            <person name="Rhodes N."/>
            <person name="Thang M."/>
            <person name="Chan C."/>
        </authorList>
    </citation>
    <scope>NUCLEOTIDE SEQUENCE</scope>
</reference>